<feature type="non-terminal residue" evidence="1">
    <location>
        <position position="1"/>
    </location>
</feature>
<evidence type="ECO:0000313" key="1">
    <source>
        <dbReference type="EMBL" id="CAE7837236.1"/>
    </source>
</evidence>
<dbReference type="EMBL" id="CAJNJA010049441">
    <property type="protein sequence ID" value="CAE7837236.1"/>
    <property type="molecule type" value="Genomic_DNA"/>
</dbReference>
<organism evidence="1 2">
    <name type="scientific">Symbiodinium necroappetens</name>
    <dbReference type="NCBI Taxonomy" id="1628268"/>
    <lineage>
        <taxon>Eukaryota</taxon>
        <taxon>Sar</taxon>
        <taxon>Alveolata</taxon>
        <taxon>Dinophyceae</taxon>
        <taxon>Suessiales</taxon>
        <taxon>Symbiodiniaceae</taxon>
        <taxon>Symbiodinium</taxon>
    </lineage>
</organism>
<evidence type="ECO:0000313" key="2">
    <source>
        <dbReference type="Proteomes" id="UP000601435"/>
    </source>
</evidence>
<sequence>ASADRFENGEEVQYFSETKERWIDAVVEGHHAKDGAIVAYDLNCKKGVPAERLRHSGVQYKVGELVEYWSASGHRWMPAKVERLNLEARACDLDVKPGAPLNRVRKVSGASEASASLQKASAAHVPNVTALQVDVPPPPLACGFKAGDQVQYFSETKQRWVETLVLRMFELEGNICYDLDCKKGVSADKVRSSPRASQERYEVGEQVEYWSVSAGRWLPAKVQVVRLDLGRCDLDI</sequence>
<dbReference type="Proteomes" id="UP000601435">
    <property type="component" value="Unassembled WGS sequence"/>
</dbReference>
<reference evidence="1" key="1">
    <citation type="submission" date="2021-02" db="EMBL/GenBank/DDBJ databases">
        <authorList>
            <person name="Dougan E. K."/>
            <person name="Rhodes N."/>
            <person name="Thang M."/>
            <person name="Chan C."/>
        </authorList>
    </citation>
    <scope>NUCLEOTIDE SEQUENCE</scope>
</reference>
<comment type="caution">
    <text evidence="1">The sequence shown here is derived from an EMBL/GenBank/DDBJ whole genome shotgun (WGS) entry which is preliminary data.</text>
</comment>
<dbReference type="OrthoDB" id="448276at2759"/>
<dbReference type="AlphaFoldDB" id="A0A812ZSZ6"/>
<proteinExistence type="predicted"/>
<accession>A0A812ZSZ6</accession>
<name>A0A812ZSZ6_9DINO</name>
<feature type="non-terminal residue" evidence="1">
    <location>
        <position position="236"/>
    </location>
</feature>
<keyword evidence="2" id="KW-1185">Reference proteome</keyword>
<protein>
    <submittedName>
        <fullName evidence="1">Uncharacterized protein</fullName>
    </submittedName>
</protein>
<gene>
    <name evidence="1" type="ORF">SNEC2469_LOCUS25218</name>
</gene>